<sequence>MTPLGREIASAIAAAGPMRLDRYMALCLGHPLHGYYATRDPFGRDGDFVTAPEISQMFGELIGLWAAEVWLMSGSPARFSLVELGPGRGTLMADMTRAARAAPGFIEAAEIVLVETSPTLREVQAKALAGRRVRWVATIEEALGNEGTPPPSPLRGGVGDDSEKDAEGDAAPRRSAALHSEPPPPLPSPQGGGVGSVALSALPAIVIANEFFDALPIRQFVRTDRGWRERLVGLIDGRLAFGLAAEAPSDLALPDGPEGEIREICAPGLDVVAHAAGHVTAHGGAMLAIDYGYGAGLGDTFQAMKSHAFVDPLDAPGEADLTAHVDFGALARAGEAQGAAVMRLLDQADLLERLGLSARAEALSRAAPDRRDEIFAAARRLTDRAPRGMGALFKALAICDPRIGTPPAFEPARRHGPGGS</sequence>
<dbReference type="SUPFAM" id="SSF53335">
    <property type="entry name" value="S-adenosyl-L-methionine-dependent methyltransferases"/>
    <property type="match status" value="2"/>
</dbReference>
<gene>
    <name evidence="4" type="ORF">DI565_00830</name>
</gene>
<evidence type="ECO:0000256" key="2">
    <source>
        <dbReference type="ARBA" id="ARBA00022679"/>
    </source>
</evidence>
<dbReference type="GO" id="GO:0032259">
    <property type="term" value="P:methylation"/>
    <property type="evidence" value="ECO:0007669"/>
    <property type="project" value="UniProtKB-KW"/>
</dbReference>
<comment type="caution">
    <text evidence="4">The sequence shown here is derived from an EMBL/GenBank/DDBJ whole genome shotgun (WGS) entry which is preliminary data.</text>
</comment>
<evidence type="ECO:0000256" key="3">
    <source>
        <dbReference type="SAM" id="MobiDB-lite"/>
    </source>
</evidence>
<evidence type="ECO:0000313" key="5">
    <source>
        <dbReference type="Proteomes" id="UP000249577"/>
    </source>
</evidence>
<dbReference type="InterPro" id="IPR038375">
    <property type="entry name" value="NDUFAF7_sf"/>
</dbReference>
<dbReference type="Gene3D" id="3.40.50.12710">
    <property type="match status" value="1"/>
</dbReference>
<dbReference type="PANTHER" id="PTHR12049">
    <property type="entry name" value="PROTEIN ARGININE METHYLTRANSFERASE NDUFAF7, MITOCHONDRIAL"/>
    <property type="match status" value="1"/>
</dbReference>
<dbReference type="Pfam" id="PF02636">
    <property type="entry name" value="Methyltransf_28"/>
    <property type="match status" value="2"/>
</dbReference>
<dbReference type="PANTHER" id="PTHR12049:SF7">
    <property type="entry name" value="PROTEIN ARGININE METHYLTRANSFERASE NDUFAF7, MITOCHONDRIAL"/>
    <property type="match status" value="1"/>
</dbReference>
<reference evidence="4 5" key="1">
    <citation type="submission" date="2017-08" db="EMBL/GenBank/DDBJ databases">
        <title>Infants hospitalized years apart are colonized by the same room-sourced microbial strains.</title>
        <authorList>
            <person name="Brooks B."/>
            <person name="Olm M.R."/>
            <person name="Firek B.A."/>
            <person name="Baker R."/>
            <person name="Thomas B.C."/>
            <person name="Morowitz M.J."/>
            <person name="Banfield J.F."/>
        </authorList>
    </citation>
    <scope>NUCLEOTIDE SEQUENCE [LARGE SCALE GENOMIC DNA]</scope>
    <source>
        <strain evidence="4">S2_005_003_R2_43</strain>
    </source>
</reference>
<name>A0A2W5KPH5_ANCNO</name>
<evidence type="ECO:0000313" key="4">
    <source>
        <dbReference type="EMBL" id="PZQ18976.1"/>
    </source>
</evidence>
<feature type="region of interest" description="Disordered" evidence="3">
    <location>
        <begin position="142"/>
        <end position="192"/>
    </location>
</feature>
<keyword evidence="1 4" id="KW-0489">Methyltransferase</keyword>
<dbReference type="AlphaFoldDB" id="A0A2W5KPH5"/>
<keyword evidence="2 4" id="KW-0808">Transferase</keyword>
<proteinExistence type="predicted"/>
<dbReference type="InterPro" id="IPR029063">
    <property type="entry name" value="SAM-dependent_MTases_sf"/>
</dbReference>
<dbReference type="InterPro" id="IPR003788">
    <property type="entry name" value="NDUFAF7"/>
</dbReference>
<dbReference type="EMBL" id="QFPN01000001">
    <property type="protein sequence ID" value="PZQ18976.1"/>
    <property type="molecule type" value="Genomic_DNA"/>
</dbReference>
<dbReference type="GO" id="GO:0035243">
    <property type="term" value="F:protein-arginine omega-N symmetric methyltransferase activity"/>
    <property type="evidence" value="ECO:0007669"/>
    <property type="project" value="TreeGrafter"/>
</dbReference>
<evidence type="ECO:0000256" key="1">
    <source>
        <dbReference type="ARBA" id="ARBA00022603"/>
    </source>
</evidence>
<accession>A0A2W5KPH5</accession>
<protein>
    <submittedName>
        <fullName evidence="4">SAM-dependent methyltransferase</fullName>
    </submittedName>
</protein>
<organism evidence="4 5">
    <name type="scientific">Ancylobacter novellus</name>
    <name type="common">Thiobacillus novellus</name>
    <dbReference type="NCBI Taxonomy" id="921"/>
    <lineage>
        <taxon>Bacteria</taxon>
        <taxon>Pseudomonadati</taxon>
        <taxon>Pseudomonadota</taxon>
        <taxon>Alphaproteobacteria</taxon>
        <taxon>Hyphomicrobiales</taxon>
        <taxon>Xanthobacteraceae</taxon>
        <taxon>Ancylobacter</taxon>
    </lineage>
</organism>
<dbReference type="Proteomes" id="UP000249577">
    <property type="component" value="Unassembled WGS sequence"/>
</dbReference>